<evidence type="ECO:0000313" key="1">
    <source>
        <dbReference type="EMBL" id="KKN67904.1"/>
    </source>
</evidence>
<gene>
    <name evidence="1" type="ORF">LCGC14_0456910</name>
</gene>
<organism evidence="1">
    <name type="scientific">marine sediment metagenome</name>
    <dbReference type="NCBI Taxonomy" id="412755"/>
    <lineage>
        <taxon>unclassified sequences</taxon>
        <taxon>metagenomes</taxon>
        <taxon>ecological metagenomes</taxon>
    </lineage>
</organism>
<dbReference type="SUPFAM" id="SSF103084">
    <property type="entry name" value="Holliday junction resolvase RusA"/>
    <property type="match status" value="1"/>
</dbReference>
<dbReference type="GO" id="GO:0006310">
    <property type="term" value="P:DNA recombination"/>
    <property type="evidence" value="ECO:0007669"/>
    <property type="project" value="InterPro"/>
</dbReference>
<proteinExistence type="predicted"/>
<dbReference type="GO" id="GO:0000287">
    <property type="term" value="F:magnesium ion binding"/>
    <property type="evidence" value="ECO:0007669"/>
    <property type="project" value="InterPro"/>
</dbReference>
<dbReference type="Gene3D" id="3.30.1330.70">
    <property type="entry name" value="Holliday junction resolvase RusA"/>
    <property type="match status" value="1"/>
</dbReference>
<reference evidence="1" key="1">
    <citation type="journal article" date="2015" name="Nature">
        <title>Complex archaea that bridge the gap between prokaryotes and eukaryotes.</title>
        <authorList>
            <person name="Spang A."/>
            <person name="Saw J.H."/>
            <person name="Jorgensen S.L."/>
            <person name="Zaremba-Niedzwiedzka K."/>
            <person name="Martijn J."/>
            <person name="Lind A.E."/>
            <person name="van Eijk R."/>
            <person name="Schleper C."/>
            <person name="Guy L."/>
            <person name="Ettema T.J."/>
        </authorList>
    </citation>
    <scope>NUCLEOTIDE SEQUENCE</scope>
</reference>
<sequence>MTSAVWDKRTFLRKILDKDDATVALVFEVPGDPKPYSPAKKGPFGWYDPRSPEKETARWYFRVQYSLPPIRKAVAVGFVFEMPIPKSWSKKKRKAAANGEMPHQTKPDIDNLIKLIADCMKGIVLRDDNQIAKLSPEPVKKYSEKPKTTIWVTEL</sequence>
<dbReference type="GO" id="GO:0006281">
    <property type="term" value="P:DNA repair"/>
    <property type="evidence" value="ECO:0007669"/>
    <property type="project" value="InterPro"/>
</dbReference>
<dbReference type="InterPro" id="IPR036614">
    <property type="entry name" value="RusA-like_sf"/>
</dbReference>
<dbReference type="AlphaFoldDB" id="A0A0F9SLK0"/>
<dbReference type="InterPro" id="IPR008822">
    <property type="entry name" value="Endonuclease_RusA-like"/>
</dbReference>
<protein>
    <submittedName>
        <fullName evidence="1">Uncharacterized protein</fullName>
    </submittedName>
</protein>
<comment type="caution">
    <text evidence="1">The sequence shown here is derived from an EMBL/GenBank/DDBJ whole genome shotgun (WGS) entry which is preliminary data.</text>
</comment>
<dbReference type="Pfam" id="PF05866">
    <property type="entry name" value="RusA"/>
    <property type="match status" value="1"/>
</dbReference>
<name>A0A0F9SLK0_9ZZZZ</name>
<dbReference type="EMBL" id="LAZR01000463">
    <property type="protein sequence ID" value="KKN67904.1"/>
    <property type="molecule type" value="Genomic_DNA"/>
</dbReference>
<accession>A0A0F9SLK0</accession>